<dbReference type="OrthoDB" id="1740710at2759"/>
<evidence type="ECO:0000313" key="2">
    <source>
        <dbReference type="Proteomes" id="UP000245207"/>
    </source>
</evidence>
<accession>A0A2U1LK39</accession>
<keyword evidence="1" id="KW-0378">Hydrolase</keyword>
<dbReference type="GO" id="GO:0008233">
    <property type="term" value="F:peptidase activity"/>
    <property type="evidence" value="ECO:0007669"/>
    <property type="project" value="UniProtKB-KW"/>
</dbReference>
<keyword evidence="1" id="KW-0645">Protease</keyword>
<keyword evidence="2" id="KW-1185">Reference proteome</keyword>
<evidence type="ECO:0000313" key="1">
    <source>
        <dbReference type="EMBL" id="PWA49356.1"/>
    </source>
</evidence>
<protein>
    <submittedName>
        <fullName evidence="1">Ulp1 protease family, C-terminal catalytic domain-containing protein</fullName>
    </submittedName>
</protein>
<organism evidence="1 2">
    <name type="scientific">Artemisia annua</name>
    <name type="common">Sweet wormwood</name>
    <dbReference type="NCBI Taxonomy" id="35608"/>
    <lineage>
        <taxon>Eukaryota</taxon>
        <taxon>Viridiplantae</taxon>
        <taxon>Streptophyta</taxon>
        <taxon>Embryophyta</taxon>
        <taxon>Tracheophyta</taxon>
        <taxon>Spermatophyta</taxon>
        <taxon>Magnoliopsida</taxon>
        <taxon>eudicotyledons</taxon>
        <taxon>Gunneridae</taxon>
        <taxon>Pentapetalae</taxon>
        <taxon>asterids</taxon>
        <taxon>campanulids</taxon>
        <taxon>Asterales</taxon>
        <taxon>Asteraceae</taxon>
        <taxon>Asteroideae</taxon>
        <taxon>Anthemideae</taxon>
        <taxon>Artemisiinae</taxon>
        <taxon>Artemisia</taxon>
    </lineage>
</organism>
<gene>
    <name evidence="1" type="ORF">CTI12_AA483510</name>
</gene>
<comment type="caution">
    <text evidence="1">The sequence shown here is derived from an EMBL/GenBank/DDBJ whole genome shotgun (WGS) entry which is preliminary data.</text>
</comment>
<dbReference type="EMBL" id="PKPP01008975">
    <property type="protein sequence ID" value="PWA49356.1"/>
    <property type="molecule type" value="Genomic_DNA"/>
</dbReference>
<reference evidence="1 2" key="1">
    <citation type="journal article" date="2018" name="Mol. Plant">
        <title>The genome of Artemisia annua provides insight into the evolution of Asteraceae family and artemisinin biosynthesis.</title>
        <authorList>
            <person name="Shen Q."/>
            <person name="Zhang L."/>
            <person name="Liao Z."/>
            <person name="Wang S."/>
            <person name="Yan T."/>
            <person name="Shi P."/>
            <person name="Liu M."/>
            <person name="Fu X."/>
            <person name="Pan Q."/>
            <person name="Wang Y."/>
            <person name="Lv Z."/>
            <person name="Lu X."/>
            <person name="Zhang F."/>
            <person name="Jiang W."/>
            <person name="Ma Y."/>
            <person name="Chen M."/>
            <person name="Hao X."/>
            <person name="Li L."/>
            <person name="Tang Y."/>
            <person name="Lv G."/>
            <person name="Zhou Y."/>
            <person name="Sun X."/>
            <person name="Brodelius P.E."/>
            <person name="Rose J.K.C."/>
            <person name="Tang K."/>
        </authorList>
    </citation>
    <scope>NUCLEOTIDE SEQUENCE [LARGE SCALE GENOMIC DNA]</scope>
    <source>
        <strain evidence="2">cv. Huhao1</strain>
        <tissue evidence="1">Leaf</tissue>
    </source>
</reference>
<dbReference type="GO" id="GO:0006508">
    <property type="term" value="P:proteolysis"/>
    <property type="evidence" value="ECO:0007669"/>
    <property type="project" value="UniProtKB-KW"/>
</dbReference>
<name>A0A2U1LK39_ARTAN</name>
<dbReference type="AlphaFoldDB" id="A0A2U1LK39"/>
<proteinExistence type="predicted"/>
<dbReference type="Proteomes" id="UP000245207">
    <property type="component" value="Unassembled WGS sequence"/>
</dbReference>
<sequence>MSLLKSQVELHPQSGYPPTSWPEMVEQTMLSHSATERVKPNQRGIQKRIVKLEDRPKAFKDSLRRFLKCKNRNIPIVAPKEMYAKPWNEWIEYEAIVDLHVEGKVDISFIHWWAMHLHSVVNGLRENKFTFLNPNLISSGECLRNDKQVVNHILETRRLNPGKEIYVAPY</sequence>